<evidence type="ECO:0000256" key="1">
    <source>
        <dbReference type="SAM" id="MobiDB-lite"/>
    </source>
</evidence>
<accession>A0A8S2T8E2</accession>
<dbReference type="AlphaFoldDB" id="A0A8S2T8E2"/>
<evidence type="ECO:0000313" key="3">
    <source>
        <dbReference type="Proteomes" id="UP000676336"/>
    </source>
</evidence>
<protein>
    <submittedName>
        <fullName evidence="2">Uncharacterized protein</fullName>
    </submittedName>
</protein>
<feature type="region of interest" description="Disordered" evidence="1">
    <location>
        <begin position="85"/>
        <end position="109"/>
    </location>
</feature>
<name>A0A8S2T8E2_9BILA</name>
<reference evidence="2" key="1">
    <citation type="submission" date="2021-02" db="EMBL/GenBank/DDBJ databases">
        <authorList>
            <person name="Nowell W R."/>
        </authorList>
    </citation>
    <scope>NUCLEOTIDE SEQUENCE</scope>
</reference>
<sequence>LHTLTIQVNDKQTNTETTISQIRPKDFNRGVWPLKNAYGGVSYRPPVPPKMASRYIQAVPHEIDEILESPQVIYQIVAPASAIPSKNIPPRMIQTSDNGESDIEVIETT</sequence>
<dbReference type="EMBL" id="CAJOBI010029722">
    <property type="protein sequence ID" value="CAF4266055.1"/>
    <property type="molecule type" value="Genomic_DNA"/>
</dbReference>
<feature type="non-terminal residue" evidence="2">
    <location>
        <position position="1"/>
    </location>
</feature>
<gene>
    <name evidence="2" type="ORF">SMN809_LOCUS24623</name>
</gene>
<feature type="compositionally biased region" description="Acidic residues" evidence="1">
    <location>
        <begin position="99"/>
        <end position="109"/>
    </location>
</feature>
<evidence type="ECO:0000313" key="2">
    <source>
        <dbReference type="EMBL" id="CAF4266055.1"/>
    </source>
</evidence>
<comment type="caution">
    <text evidence="2">The sequence shown here is derived from an EMBL/GenBank/DDBJ whole genome shotgun (WGS) entry which is preliminary data.</text>
</comment>
<organism evidence="2 3">
    <name type="scientific">Rotaria magnacalcarata</name>
    <dbReference type="NCBI Taxonomy" id="392030"/>
    <lineage>
        <taxon>Eukaryota</taxon>
        <taxon>Metazoa</taxon>
        <taxon>Spiralia</taxon>
        <taxon>Gnathifera</taxon>
        <taxon>Rotifera</taxon>
        <taxon>Eurotatoria</taxon>
        <taxon>Bdelloidea</taxon>
        <taxon>Philodinida</taxon>
        <taxon>Philodinidae</taxon>
        <taxon>Rotaria</taxon>
    </lineage>
</organism>
<dbReference type="Proteomes" id="UP000676336">
    <property type="component" value="Unassembled WGS sequence"/>
</dbReference>
<feature type="non-terminal residue" evidence="2">
    <location>
        <position position="109"/>
    </location>
</feature>
<proteinExistence type="predicted"/>